<proteinExistence type="predicted"/>
<sequence>MIFHFFSINQTFINLVFQDNQYDTLMKSYTQRNTQVKHRTLLLISLDKQIIITLRISQINLENISNFVISHGFGLYDIMLYDSLEIQINNGIINQQNHRFLGLHKYQSCQLKQVTAQYYSTTLNIGSSKRTNLQNLTFYQVQSYAFPIIAIDSIDYKLSIQTESIILQDISFVSLSKRASKLQYNIQEQHFKSLQFIRYNKNSRTFIIELPLLYDNIEELIFLQQ</sequence>
<organism evidence="1 2">
    <name type="scientific">Paramecium octaurelia</name>
    <dbReference type="NCBI Taxonomy" id="43137"/>
    <lineage>
        <taxon>Eukaryota</taxon>
        <taxon>Sar</taxon>
        <taxon>Alveolata</taxon>
        <taxon>Ciliophora</taxon>
        <taxon>Intramacronucleata</taxon>
        <taxon>Oligohymenophorea</taxon>
        <taxon>Peniculida</taxon>
        <taxon>Parameciidae</taxon>
        <taxon>Paramecium</taxon>
    </lineage>
</organism>
<accession>A0A8S1XD92</accession>
<evidence type="ECO:0000313" key="1">
    <source>
        <dbReference type="EMBL" id="CAD8199060.1"/>
    </source>
</evidence>
<evidence type="ECO:0000313" key="2">
    <source>
        <dbReference type="Proteomes" id="UP000683925"/>
    </source>
</evidence>
<name>A0A8S1XD92_PAROT</name>
<reference evidence="1" key="1">
    <citation type="submission" date="2021-01" db="EMBL/GenBank/DDBJ databases">
        <authorList>
            <consortium name="Genoscope - CEA"/>
            <person name="William W."/>
        </authorList>
    </citation>
    <scope>NUCLEOTIDE SEQUENCE</scope>
</reference>
<protein>
    <submittedName>
        <fullName evidence="1">Uncharacterized protein</fullName>
    </submittedName>
</protein>
<dbReference type="Proteomes" id="UP000683925">
    <property type="component" value="Unassembled WGS sequence"/>
</dbReference>
<keyword evidence="2" id="KW-1185">Reference proteome</keyword>
<gene>
    <name evidence="1" type="ORF">POCTA_138.1.T1180127</name>
</gene>
<comment type="caution">
    <text evidence="1">The sequence shown here is derived from an EMBL/GenBank/DDBJ whole genome shotgun (WGS) entry which is preliminary data.</text>
</comment>
<dbReference type="AlphaFoldDB" id="A0A8S1XD92"/>
<dbReference type="EMBL" id="CAJJDP010000118">
    <property type="protein sequence ID" value="CAD8199060.1"/>
    <property type="molecule type" value="Genomic_DNA"/>
</dbReference>